<dbReference type="AlphaFoldDB" id="A0A1N7P595"/>
<dbReference type="InterPro" id="IPR025992">
    <property type="entry name" value="Haem-bd"/>
</dbReference>
<evidence type="ECO:0000256" key="1">
    <source>
        <dbReference type="SAM" id="Phobius"/>
    </source>
</evidence>
<keyword evidence="1" id="KW-0812">Transmembrane</keyword>
<reference evidence="3 6" key="1">
    <citation type="submission" date="2016-11" db="EMBL/GenBank/DDBJ databases">
        <title>Whole genomes of Flavobacteriaceae.</title>
        <authorList>
            <person name="Stine C."/>
            <person name="Li C."/>
            <person name="Tadesse D."/>
        </authorList>
    </citation>
    <scope>NUCLEOTIDE SEQUENCE [LARGE SCALE GENOMIC DNA]</scope>
    <source>
        <strain evidence="3 6">DSM 21068</strain>
    </source>
</reference>
<evidence type="ECO:0000313" key="3">
    <source>
        <dbReference type="EMBL" id="PQA94301.1"/>
    </source>
</evidence>
<organism evidence="4 5">
    <name type="scientific">Chryseobacterium piscicola</name>
    <dbReference type="NCBI Taxonomy" id="551459"/>
    <lineage>
        <taxon>Bacteria</taxon>
        <taxon>Pseudomonadati</taxon>
        <taxon>Bacteroidota</taxon>
        <taxon>Flavobacteriia</taxon>
        <taxon>Flavobacteriales</taxon>
        <taxon>Weeksellaceae</taxon>
        <taxon>Chryseobacterium group</taxon>
        <taxon>Chryseobacterium</taxon>
    </lineage>
</organism>
<evidence type="ECO:0000259" key="2">
    <source>
        <dbReference type="SMART" id="SM01235"/>
    </source>
</evidence>
<dbReference type="Proteomes" id="UP000186246">
    <property type="component" value="Unassembled WGS sequence"/>
</dbReference>
<keyword evidence="6" id="KW-1185">Reference proteome</keyword>
<reference evidence="5" key="3">
    <citation type="submission" date="2017-01" db="EMBL/GenBank/DDBJ databases">
        <authorList>
            <person name="Varghese N."/>
            <person name="Submissions S."/>
        </authorList>
    </citation>
    <scope>NUCLEOTIDE SEQUENCE [LARGE SCALE GENOMIC DNA]</scope>
    <source>
        <strain evidence="5">DSM 21068</strain>
    </source>
</reference>
<dbReference type="STRING" id="551459.SAMN05421796_11127"/>
<evidence type="ECO:0000313" key="5">
    <source>
        <dbReference type="Proteomes" id="UP000186246"/>
    </source>
</evidence>
<dbReference type="EMBL" id="MUGO01000010">
    <property type="protein sequence ID" value="PQA94301.1"/>
    <property type="molecule type" value="Genomic_DNA"/>
</dbReference>
<feature type="transmembrane region" description="Helical" evidence="1">
    <location>
        <begin position="7"/>
        <end position="23"/>
    </location>
</feature>
<feature type="domain" description="Haem-binding" evidence="2">
    <location>
        <begin position="12"/>
        <end position="147"/>
    </location>
</feature>
<keyword evidence="1" id="KW-1133">Transmembrane helix</keyword>
<accession>A0A1N7P595</accession>
<protein>
    <submittedName>
        <fullName evidence="3">Cytochrome C</fullName>
    </submittedName>
    <submittedName>
        <fullName evidence="4">Haem-binding domain-containing protein</fullName>
    </submittedName>
</protein>
<name>A0A1N7P595_9FLAO</name>
<dbReference type="OrthoDB" id="196738at2"/>
<dbReference type="RefSeq" id="WP_076452685.1">
    <property type="nucleotide sequence ID" value="NZ_FTOJ01000011.1"/>
</dbReference>
<evidence type="ECO:0000313" key="6">
    <source>
        <dbReference type="Proteomes" id="UP000238314"/>
    </source>
</evidence>
<gene>
    <name evidence="3" type="ORF">B0A70_07600</name>
    <name evidence="4" type="ORF">SAMN05421796_11127</name>
</gene>
<dbReference type="SMART" id="SM01235">
    <property type="entry name" value="Haem_bd"/>
    <property type="match status" value="1"/>
</dbReference>
<dbReference type="Pfam" id="PF14376">
    <property type="entry name" value="Haem_bd"/>
    <property type="match status" value="1"/>
</dbReference>
<evidence type="ECO:0000313" key="4">
    <source>
        <dbReference type="EMBL" id="SIT05751.1"/>
    </source>
</evidence>
<dbReference type="Proteomes" id="UP000238314">
    <property type="component" value="Unassembled WGS sequence"/>
</dbReference>
<reference evidence="4" key="2">
    <citation type="submission" date="2017-01" db="EMBL/GenBank/DDBJ databases">
        <authorList>
            <person name="Mah S.A."/>
            <person name="Swanson W.J."/>
            <person name="Moy G.W."/>
            <person name="Vacquier V.D."/>
        </authorList>
    </citation>
    <scope>NUCLEOTIDE SEQUENCE [LARGE SCALE GENOMIC DNA]</scope>
    <source>
        <strain evidence="4">DSM 21068</strain>
    </source>
</reference>
<keyword evidence="1" id="KW-0472">Membrane</keyword>
<sequence length="152" mass="17439">MKKTKKILFWILVGFAIIQFIPIDKVNKPVDQKLNFVTVKNTPSDIALLIKNTCYDCHSDETIYPKYAHIAPISWSIKSHVNDGRNHLNFSIWNNYNADLKKSMIEKSIQTIQNKTMPLPGYIVYHPKANLSAAQNSELIKYFESILNSGKL</sequence>
<proteinExistence type="predicted"/>
<dbReference type="EMBL" id="FTOJ01000011">
    <property type="protein sequence ID" value="SIT05751.1"/>
    <property type="molecule type" value="Genomic_DNA"/>
</dbReference>